<dbReference type="Pfam" id="PF18934">
    <property type="entry name" value="DUF5682"/>
    <property type="match status" value="1"/>
</dbReference>
<organism evidence="1 2">
    <name type="scientific">Stigmatella aurantiaca (strain DW4/3-1)</name>
    <dbReference type="NCBI Taxonomy" id="378806"/>
    <lineage>
        <taxon>Bacteria</taxon>
        <taxon>Pseudomonadati</taxon>
        <taxon>Myxococcota</taxon>
        <taxon>Myxococcia</taxon>
        <taxon>Myxococcales</taxon>
        <taxon>Cystobacterineae</taxon>
        <taxon>Archangiaceae</taxon>
        <taxon>Stigmatella</taxon>
    </lineage>
</organism>
<name>Q08NF1_STIAD</name>
<dbReference type="InterPro" id="IPR043737">
    <property type="entry name" value="DUF5682"/>
</dbReference>
<protein>
    <submittedName>
        <fullName evidence="1">Uncharacterized protein</fullName>
    </submittedName>
</protein>
<gene>
    <name evidence="1" type="ORF">STIAU_4547</name>
</gene>
<dbReference type="Proteomes" id="UP000032702">
    <property type="component" value="Unassembled WGS sequence"/>
</dbReference>
<reference evidence="1 2" key="1">
    <citation type="submission" date="2006-04" db="EMBL/GenBank/DDBJ databases">
        <authorList>
            <person name="Nierman W.C."/>
        </authorList>
    </citation>
    <scope>NUCLEOTIDE SEQUENCE [LARGE SCALE GENOMIC DNA]</scope>
    <source>
        <strain evidence="1 2">DW4/3-1</strain>
    </source>
</reference>
<dbReference type="EMBL" id="AAMD01000287">
    <property type="protein sequence ID" value="EAU62011.1"/>
    <property type="molecule type" value="Genomic_DNA"/>
</dbReference>
<evidence type="ECO:0000313" key="2">
    <source>
        <dbReference type="Proteomes" id="UP000032702"/>
    </source>
</evidence>
<evidence type="ECO:0000313" key="1">
    <source>
        <dbReference type="EMBL" id="EAU62011.1"/>
    </source>
</evidence>
<proteinExistence type="predicted"/>
<dbReference type="AlphaFoldDB" id="Q08NF1"/>
<accession>Q08NF1</accession>
<comment type="caution">
    <text evidence="1">The sequence shown here is derived from an EMBL/GenBank/DDBJ whole genome shotgun (WGS) entry which is preliminary data.</text>
</comment>
<sequence length="240" mass="25861">MPKLLEAFPALAQAIRYGSVRQTPTAPILAIAEGLFERILIGLPGACTSLDDDAAHQRREQLRAMHAAVALLEGGTRAEDWSKALEGLTQRDAVHGLVRGAALRLRVELGQVKDEALGVLARKALSTAVPPSEAAAWLEGLVSGSALVLLHRGELWSALDGWLSNLARDTFIEQLPLVRRAFSGFSVSERRAMAEHIRHLSASPRTSHETDASAALDPERVAKVLPILSLLLGVRLDETV</sequence>